<keyword evidence="7 10" id="KW-0653">Protein transport</keyword>
<dbReference type="GO" id="GO:0031992">
    <property type="term" value="F:energy transducer activity"/>
    <property type="evidence" value="ECO:0007669"/>
    <property type="project" value="InterPro"/>
</dbReference>
<dbReference type="Proteomes" id="UP000295611">
    <property type="component" value="Unassembled WGS sequence"/>
</dbReference>
<comment type="similarity">
    <text evidence="2 10">Belongs to the TonB family.</text>
</comment>
<accession>A0A4R7B3U8</accession>
<feature type="region of interest" description="Disordered" evidence="11">
    <location>
        <begin position="72"/>
        <end position="108"/>
    </location>
</feature>
<dbReference type="PRINTS" id="PR01374">
    <property type="entry name" value="TONBPROTEIN"/>
</dbReference>
<dbReference type="EMBL" id="SNZP01000008">
    <property type="protein sequence ID" value="TDR78476.1"/>
    <property type="molecule type" value="Genomic_DNA"/>
</dbReference>
<dbReference type="PANTHER" id="PTHR33446">
    <property type="entry name" value="PROTEIN TONB-RELATED"/>
    <property type="match status" value="1"/>
</dbReference>
<evidence type="ECO:0000256" key="10">
    <source>
        <dbReference type="RuleBase" id="RU362123"/>
    </source>
</evidence>
<dbReference type="OrthoDB" id="9792439at2"/>
<evidence type="ECO:0000256" key="1">
    <source>
        <dbReference type="ARBA" id="ARBA00004383"/>
    </source>
</evidence>
<reference evidence="13 14" key="1">
    <citation type="submission" date="2019-03" db="EMBL/GenBank/DDBJ databases">
        <title>Genomic Encyclopedia of Type Strains, Phase III (KMG-III): the genomes of soil and plant-associated and newly described type strains.</title>
        <authorList>
            <person name="Whitman W."/>
        </authorList>
    </citation>
    <scope>NUCLEOTIDE SEQUENCE [LARGE SCALE GENOMIC DNA]</scope>
    <source>
        <strain evidence="13 14">CECT 8976</strain>
    </source>
</reference>
<evidence type="ECO:0000256" key="6">
    <source>
        <dbReference type="ARBA" id="ARBA00022692"/>
    </source>
</evidence>
<name>A0A4R7B3U8_9NEIS</name>
<feature type="domain" description="TonB C-terminal" evidence="12">
    <location>
        <begin position="131"/>
        <end position="222"/>
    </location>
</feature>
<dbReference type="GO" id="GO:0098797">
    <property type="term" value="C:plasma membrane protein complex"/>
    <property type="evidence" value="ECO:0007669"/>
    <property type="project" value="TreeGrafter"/>
</dbReference>
<dbReference type="PROSITE" id="PS52015">
    <property type="entry name" value="TONB_CTD"/>
    <property type="match status" value="1"/>
</dbReference>
<comment type="function">
    <text evidence="10">Interacts with outer membrane receptor proteins that carry out high-affinity binding and energy dependent uptake into the periplasmic space of specific substrates. It could act to transduce energy from the cytoplasmic membrane to specific energy-requiring processes in the outer membrane, resulting in the release into the periplasm of ligands bound by these outer membrane proteins.</text>
</comment>
<dbReference type="InterPro" id="IPR006260">
    <property type="entry name" value="TonB/TolA_C"/>
</dbReference>
<dbReference type="PANTHER" id="PTHR33446:SF11">
    <property type="entry name" value="TONB3"/>
    <property type="match status" value="1"/>
</dbReference>
<dbReference type="GO" id="GO:0055085">
    <property type="term" value="P:transmembrane transport"/>
    <property type="evidence" value="ECO:0007669"/>
    <property type="project" value="InterPro"/>
</dbReference>
<dbReference type="GO" id="GO:0015031">
    <property type="term" value="P:protein transport"/>
    <property type="evidence" value="ECO:0007669"/>
    <property type="project" value="UniProtKB-UniRule"/>
</dbReference>
<evidence type="ECO:0000256" key="7">
    <source>
        <dbReference type="ARBA" id="ARBA00022927"/>
    </source>
</evidence>
<comment type="subcellular location">
    <subcellularLocation>
        <location evidence="1 10">Cell inner membrane</location>
        <topology evidence="1 10">Single-pass membrane protein</topology>
        <orientation evidence="1 10">Periplasmic side</orientation>
    </subcellularLocation>
</comment>
<gene>
    <name evidence="13" type="ORF">DFP86_108197</name>
</gene>
<keyword evidence="4 10" id="KW-1003">Cell membrane</keyword>
<dbReference type="InterPro" id="IPR037682">
    <property type="entry name" value="TonB_C"/>
</dbReference>
<keyword evidence="5 10" id="KW-0997">Cell inner membrane</keyword>
<sequence length="222" mass="22480">MKSARTLILALVLSLLAHWVLLSVLSAPHSSEPPVLQVVLTTAVGTGQPPGSGARSAPSVAARTAKPRIAAISPPSADAAKSAVPTTAPSVAPSLSPAVATPAVSPATGSAATNVPLPVGAGGQTNGKASAISPARYLGDAQHPPYPERARERGVEGRVEAMVTVAVDGRVQEVALLHSSGFDELDQAALDLLRKGPYTPAQRAGVAVASRLRMAVPFRLAH</sequence>
<evidence type="ECO:0000256" key="3">
    <source>
        <dbReference type="ARBA" id="ARBA00022448"/>
    </source>
</evidence>
<evidence type="ECO:0000313" key="14">
    <source>
        <dbReference type="Proteomes" id="UP000295611"/>
    </source>
</evidence>
<keyword evidence="8" id="KW-1133">Transmembrane helix</keyword>
<dbReference type="InterPro" id="IPR003538">
    <property type="entry name" value="TonB"/>
</dbReference>
<evidence type="ECO:0000256" key="8">
    <source>
        <dbReference type="ARBA" id="ARBA00022989"/>
    </source>
</evidence>
<evidence type="ECO:0000259" key="12">
    <source>
        <dbReference type="PROSITE" id="PS52015"/>
    </source>
</evidence>
<dbReference type="NCBIfam" id="TIGR01352">
    <property type="entry name" value="tonB_Cterm"/>
    <property type="match status" value="1"/>
</dbReference>
<dbReference type="Pfam" id="PF03544">
    <property type="entry name" value="TonB_C"/>
    <property type="match status" value="1"/>
</dbReference>
<comment type="caution">
    <text evidence="13">The sequence shown here is derived from an EMBL/GenBank/DDBJ whole genome shotgun (WGS) entry which is preliminary data.</text>
</comment>
<evidence type="ECO:0000256" key="5">
    <source>
        <dbReference type="ARBA" id="ARBA00022519"/>
    </source>
</evidence>
<evidence type="ECO:0000256" key="2">
    <source>
        <dbReference type="ARBA" id="ARBA00006555"/>
    </source>
</evidence>
<dbReference type="SUPFAM" id="SSF74653">
    <property type="entry name" value="TolA/TonB C-terminal domain"/>
    <property type="match status" value="1"/>
</dbReference>
<keyword evidence="3 10" id="KW-0813">Transport</keyword>
<proteinExistence type="inferred from homology"/>
<keyword evidence="6" id="KW-0812">Transmembrane</keyword>
<evidence type="ECO:0000256" key="9">
    <source>
        <dbReference type="ARBA" id="ARBA00023136"/>
    </source>
</evidence>
<evidence type="ECO:0000256" key="11">
    <source>
        <dbReference type="SAM" id="MobiDB-lite"/>
    </source>
</evidence>
<dbReference type="GO" id="GO:0015891">
    <property type="term" value="P:siderophore transport"/>
    <property type="evidence" value="ECO:0007669"/>
    <property type="project" value="InterPro"/>
</dbReference>
<evidence type="ECO:0000256" key="4">
    <source>
        <dbReference type="ARBA" id="ARBA00022475"/>
    </source>
</evidence>
<evidence type="ECO:0000313" key="13">
    <source>
        <dbReference type="EMBL" id="TDR78476.1"/>
    </source>
</evidence>
<protein>
    <recommendedName>
        <fullName evidence="10">Protein TonB</fullName>
    </recommendedName>
</protein>
<dbReference type="GO" id="GO:0030288">
    <property type="term" value="C:outer membrane-bounded periplasmic space"/>
    <property type="evidence" value="ECO:0007669"/>
    <property type="project" value="InterPro"/>
</dbReference>
<dbReference type="RefSeq" id="WP_133681318.1">
    <property type="nucleotide sequence ID" value="NZ_SNZP01000008.1"/>
</dbReference>
<dbReference type="Gene3D" id="3.30.1150.10">
    <property type="match status" value="1"/>
</dbReference>
<organism evidence="13 14">
    <name type="scientific">Paludibacterium purpuratum</name>
    <dbReference type="NCBI Taxonomy" id="1144873"/>
    <lineage>
        <taxon>Bacteria</taxon>
        <taxon>Pseudomonadati</taxon>
        <taxon>Pseudomonadota</taxon>
        <taxon>Betaproteobacteria</taxon>
        <taxon>Neisseriales</taxon>
        <taxon>Chromobacteriaceae</taxon>
        <taxon>Paludibacterium</taxon>
    </lineage>
</organism>
<dbReference type="AlphaFoldDB" id="A0A4R7B3U8"/>
<keyword evidence="9" id="KW-0472">Membrane</keyword>
<keyword evidence="10" id="KW-0735">Signal-anchor</keyword>
<dbReference type="InterPro" id="IPR051045">
    <property type="entry name" value="TonB-dependent_transducer"/>
</dbReference>
<keyword evidence="14" id="KW-1185">Reference proteome</keyword>